<dbReference type="KEGG" id="rpb:RPB_1090"/>
<dbReference type="OrthoDB" id="5489421at2"/>
<dbReference type="HOGENOM" id="CLU_061983_1_1_5"/>
<dbReference type="GO" id="GO:0008757">
    <property type="term" value="F:S-adenosylmethionine-dependent methyltransferase activity"/>
    <property type="evidence" value="ECO:0007669"/>
    <property type="project" value="UniProtKB-ARBA"/>
</dbReference>
<dbReference type="PANTHER" id="PTHR47739:SF1">
    <property type="entry name" value="TRNA1(VAL) (ADENINE(37)-N6)-METHYLTRANSFERASE"/>
    <property type="match status" value="1"/>
</dbReference>
<gene>
    <name evidence="4" type="ordered locus">RPB_1090</name>
</gene>
<dbReference type="InterPro" id="IPR050210">
    <property type="entry name" value="tRNA_Adenine-N(6)_MTase"/>
</dbReference>
<evidence type="ECO:0000256" key="1">
    <source>
        <dbReference type="ARBA" id="ARBA00022603"/>
    </source>
</evidence>
<dbReference type="EMBL" id="CP000250">
    <property type="protein sequence ID" value="ABD05800.1"/>
    <property type="molecule type" value="Genomic_DNA"/>
</dbReference>
<dbReference type="Gene3D" id="3.40.50.150">
    <property type="entry name" value="Vaccinia Virus protein VP39"/>
    <property type="match status" value="1"/>
</dbReference>
<dbReference type="PROSITE" id="PS00092">
    <property type="entry name" value="N6_MTASE"/>
    <property type="match status" value="1"/>
</dbReference>
<keyword evidence="5" id="KW-1185">Reference proteome</keyword>
<dbReference type="GO" id="GO:0008170">
    <property type="term" value="F:N-methyltransferase activity"/>
    <property type="evidence" value="ECO:0007669"/>
    <property type="project" value="UniProtKB-ARBA"/>
</dbReference>
<feature type="domain" description="Methyltransferase small" evidence="3">
    <location>
        <begin position="34"/>
        <end position="192"/>
    </location>
</feature>
<name>Q2J160_RHOP2</name>
<evidence type="ECO:0000313" key="4">
    <source>
        <dbReference type="EMBL" id="ABD05800.1"/>
    </source>
</evidence>
<organism evidence="4 5">
    <name type="scientific">Rhodopseudomonas palustris (strain HaA2)</name>
    <dbReference type="NCBI Taxonomy" id="316058"/>
    <lineage>
        <taxon>Bacteria</taxon>
        <taxon>Pseudomonadati</taxon>
        <taxon>Pseudomonadota</taxon>
        <taxon>Alphaproteobacteria</taxon>
        <taxon>Hyphomicrobiales</taxon>
        <taxon>Nitrobacteraceae</taxon>
        <taxon>Rhodopseudomonas</taxon>
    </lineage>
</organism>
<reference evidence="4 5" key="1">
    <citation type="submission" date="2006-01" db="EMBL/GenBank/DDBJ databases">
        <title>Complete sequence of Rhodopseudomonas palustris HaA2.</title>
        <authorList>
            <consortium name="US DOE Joint Genome Institute"/>
            <person name="Copeland A."/>
            <person name="Lucas S."/>
            <person name="Lapidus A."/>
            <person name="Barry K."/>
            <person name="Detter J.C."/>
            <person name="Glavina T."/>
            <person name="Hammon N."/>
            <person name="Israni S."/>
            <person name="Pitluck S."/>
            <person name="Chain P."/>
            <person name="Malfatti S."/>
            <person name="Shin M."/>
            <person name="Vergez L."/>
            <person name="Schmutz J."/>
            <person name="Larimer F."/>
            <person name="Land M."/>
            <person name="Hauser L."/>
            <person name="Pelletier D.A."/>
            <person name="Kyrpides N."/>
            <person name="Anderson I."/>
            <person name="Oda Y."/>
            <person name="Harwood C.S."/>
            <person name="Richardson P."/>
        </authorList>
    </citation>
    <scope>NUCLEOTIDE SEQUENCE [LARGE SCALE GENOMIC DNA]</scope>
    <source>
        <strain evidence="4 5">HaA2</strain>
    </source>
</reference>
<accession>Q2J160</accession>
<dbReference type="InterPro" id="IPR002052">
    <property type="entry name" value="DNA_methylase_N6_adenine_CS"/>
</dbReference>
<dbReference type="SUPFAM" id="SSF53335">
    <property type="entry name" value="S-adenosyl-L-methionine-dependent methyltransferases"/>
    <property type="match status" value="1"/>
</dbReference>
<evidence type="ECO:0000259" key="3">
    <source>
        <dbReference type="Pfam" id="PF05175"/>
    </source>
</evidence>
<proteinExistence type="predicted"/>
<evidence type="ECO:0000313" key="5">
    <source>
        <dbReference type="Proteomes" id="UP000008809"/>
    </source>
</evidence>
<evidence type="ECO:0000256" key="2">
    <source>
        <dbReference type="ARBA" id="ARBA00022691"/>
    </source>
</evidence>
<dbReference type="InterPro" id="IPR029063">
    <property type="entry name" value="SAM-dependent_MTases_sf"/>
</dbReference>
<keyword evidence="2" id="KW-0949">S-adenosyl-L-methionine</keyword>
<dbReference type="GO" id="GO:0003676">
    <property type="term" value="F:nucleic acid binding"/>
    <property type="evidence" value="ECO:0007669"/>
    <property type="project" value="InterPro"/>
</dbReference>
<dbReference type="RefSeq" id="WP_011439989.1">
    <property type="nucleotide sequence ID" value="NC_007778.1"/>
</dbReference>
<dbReference type="STRING" id="316058.RPB_1090"/>
<dbReference type="eggNOG" id="COG4123">
    <property type="taxonomic scope" value="Bacteria"/>
</dbReference>
<dbReference type="Pfam" id="PF05175">
    <property type="entry name" value="MTS"/>
    <property type="match status" value="1"/>
</dbReference>
<dbReference type="PANTHER" id="PTHR47739">
    <property type="entry name" value="TRNA1(VAL) (ADENINE(37)-N6)-METHYLTRANSFERASE"/>
    <property type="match status" value="1"/>
</dbReference>
<dbReference type="Proteomes" id="UP000008809">
    <property type="component" value="Chromosome"/>
</dbReference>
<dbReference type="AlphaFoldDB" id="Q2J160"/>
<dbReference type="InterPro" id="IPR007848">
    <property type="entry name" value="Small_mtfrase_dom"/>
</dbReference>
<sequence length="265" mass="27041">MTDPAATTEDGFLGGRLRLRQLVLGHRAGHDAILLAAATRARPGDRVVEFGAGVGAAGLALAARVGGLDLLLVERDPQLAALARANAAANGIRAAAVVLDVEAGADAFAAVDLLPDSVDVVLMNPPFNDPSRHRGSPDGARQAAHVATATTLESWVHAARRVLKSGGALTLIWRADGLAEVLAALARGFGSLALLPVHGKPDEPAIRVLIRAVKGGRAPLQIHAAVHLNEASGTPTALARAVLNGEQILPPAVTSSRAPGKNCSA</sequence>
<protein>
    <submittedName>
        <fullName evidence="4">Methyltransferase small</fullName>
    </submittedName>
</protein>
<keyword evidence="4" id="KW-0808">Transferase</keyword>
<keyword evidence="1 4" id="KW-0489">Methyltransferase</keyword>
<dbReference type="GO" id="GO:0032259">
    <property type="term" value="P:methylation"/>
    <property type="evidence" value="ECO:0007669"/>
    <property type="project" value="UniProtKB-KW"/>
</dbReference>